<dbReference type="GO" id="GO:0005085">
    <property type="term" value="F:guanyl-nucleotide exchange factor activity"/>
    <property type="evidence" value="ECO:0007669"/>
    <property type="project" value="InterPro"/>
</dbReference>
<evidence type="ECO:0000313" key="10">
    <source>
        <dbReference type="Proteomes" id="UP000050640"/>
    </source>
</evidence>
<dbReference type="Gene3D" id="3.30.450.200">
    <property type="match status" value="1"/>
</dbReference>
<name>A0A158Q7I2_9BILA</name>
<evidence type="ECO:0000259" key="9">
    <source>
        <dbReference type="PROSITE" id="PS50826"/>
    </source>
</evidence>
<dbReference type="PROSITE" id="PS50826">
    <property type="entry name" value="RUN"/>
    <property type="match status" value="2"/>
</dbReference>
<comment type="subcellular location">
    <subcellularLocation>
        <location evidence="1">Membrane</location>
    </subcellularLocation>
</comment>
<dbReference type="STRING" id="1147741.A0A158Q7I2"/>
<keyword evidence="3" id="KW-0677">Repeat</keyword>
<proteinExistence type="inferred from homology"/>
<dbReference type="Pfam" id="PF03456">
    <property type="entry name" value="uDENN"/>
    <property type="match status" value="1"/>
</dbReference>
<dbReference type="InterPro" id="IPR047278">
    <property type="entry name" value="DEN5A/B"/>
</dbReference>
<keyword evidence="10" id="KW-1185">Reference proteome</keyword>
<dbReference type="Pfam" id="PF02141">
    <property type="entry name" value="DENN"/>
    <property type="match status" value="1"/>
</dbReference>
<comment type="caution">
    <text evidence="5">Lacks conserved residue(s) required for the propagation of feature annotation.</text>
</comment>
<dbReference type="Pfam" id="PF02759">
    <property type="entry name" value="RUN"/>
    <property type="match status" value="2"/>
</dbReference>
<dbReference type="PROSITE" id="PS50095">
    <property type="entry name" value="PLAT"/>
    <property type="match status" value="1"/>
</dbReference>
<evidence type="ECO:0000256" key="3">
    <source>
        <dbReference type="ARBA" id="ARBA00022737"/>
    </source>
</evidence>
<dbReference type="InterPro" id="IPR037516">
    <property type="entry name" value="Tripartite_DENN"/>
</dbReference>
<dbReference type="InterPro" id="IPR036392">
    <property type="entry name" value="PLAT/LH2_dom_sf"/>
</dbReference>
<accession>A0A158Q7I2</accession>
<evidence type="ECO:0000259" key="8">
    <source>
        <dbReference type="PROSITE" id="PS50211"/>
    </source>
</evidence>
<evidence type="ECO:0000256" key="4">
    <source>
        <dbReference type="ARBA" id="ARBA00023136"/>
    </source>
</evidence>
<feature type="domain" description="PLAT" evidence="7">
    <location>
        <begin position="1131"/>
        <end position="1241"/>
    </location>
</feature>
<dbReference type="Pfam" id="PF03455">
    <property type="entry name" value="dDENN"/>
    <property type="match status" value="1"/>
</dbReference>
<organism evidence="10 11">
    <name type="scientific">Elaeophora elaphi</name>
    <dbReference type="NCBI Taxonomy" id="1147741"/>
    <lineage>
        <taxon>Eukaryota</taxon>
        <taxon>Metazoa</taxon>
        <taxon>Ecdysozoa</taxon>
        <taxon>Nematoda</taxon>
        <taxon>Chromadorea</taxon>
        <taxon>Rhabditida</taxon>
        <taxon>Spirurina</taxon>
        <taxon>Spiruromorpha</taxon>
        <taxon>Filarioidea</taxon>
        <taxon>Onchocercidae</taxon>
        <taxon>Elaeophora</taxon>
    </lineage>
</organism>
<dbReference type="Pfam" id="PF01477">
    <property type="entry name" value="PLAT"/>
    <property type="match status" value="1"/>
</dbReference>
<dbReference type="InterPro" id="IPR004012">
    <property type="entry name" value="Run_dom"/>
</dbReference>
<dbReference type="SMART" id="SM00801">
    <property type="entry name" value="dDENN"/>
    <property type="match status" value="1"/>
</dbReference>
<feature type="domain" description="RUN" evidence="9">
    <location>
        <begin position="806"/>
        <end position="1126"/>
    </location>
</feature>
<evidence type="ECO:0000256" key="2">
    <source>
        <dbReference type="ARBA" id="ARBA00006664"/>
    </source>
</evidence>
<dbReference type="Gene3D" id="1.20.58.900">
    <property type="match status" value="3"/>
</dbReference>
<keyword evidence="4" id="KW-0472">Membrane</keyword>
<feature type="compositionally biased region" description="Low complexity" evidence="6">
    <location>
        <begin position="1267"/>
        <end position="1285"/>
    </location>
</feature>
<dbReference type="SMART" id="SM00799">
    <property type="entry name" value="DENN"/>
    <property type="match status" value="1"/>
</dbReference>
<feature type="region of interest" description="Disordered" evidence="6">
    <location>
        <begin position="1262"/>
        <end position="1285"/>
    </location>
</feature>
<dbReference type="CDD" id="cd17678">
    <property type="entry name" value="RUN2_DENND5"/>
    <property type="match status" value="1"/>
</dbReference>
<dbReference type="Proteomes" id="UP000050640">
    <property type="component" value="Unplaced"/>
</dbReference>
<dbReference type="InterPro" id="IPR037213">
    <property type="entry name" value="Run_dom_sf"/>
</dbReference>
<dbReference type="SUPFAM" id="SSF49723">
    <property type="entry name" value="Lipase/lipooxygenase domain (PLAT/LH2 domain)"/>
    <property type="match status" value="1"/>
</dbReference>
<dbReference type="InterPro" id="IPR005113">
    <property type="entry name" value="uDENN_dom"/>
</dbReference>
<feature type="domain" description="RUN" evidence="9">
    <location>
        <begin position="1324"/>
        <end position="1477"/>
    </location>
</feature>
<dbReference type="PANTHER" id="PTHR46070">
    <property type="entry name" value="PINSTRIPE, ISOFORM A"/>
    <property type="match status" value="1"/>
</dbReference>
<evidence type="ECO:0000256" key="1">
    <source>
        <dbReference type="ARBA" id="ARBA00004370"/>
    </source>
</evidence>
<dbReference type="InterPro" id="IPR043153">
    <property type="entry name" value="DENN_C"/>
</dbReference>
<dbReference type="InterPro" id="IPR005112">
    <property type="entry name" value="dDENN_dom"/>
</dbReference>
<dbReference type="InterPro" id="IPR001194">
    <property type="entry name" value="cDENN_dom"/>
</dbReference>
<dbReference type="WBParaSite" id="EEL_0000473201-mRNA-1">
    <property type="protein sequence ID" value="EEL_0000473201-mRNA-1"/>
    <property type="gene ID" value="EEL_0000473201"/>
</dbReference>
<reference evidence="11" key="1">
    <citation type="submission" date="2016-04" db="UniProtKB">
        <authorList>
            <consortium name="WormBaseParasite"/>
        </authorList>
    </citation>
    <scope>IDENTIFICATION</scope>
</reference>
<dbReference type="GO" id="GO:0016020">
    <property type="term" value="C:membrane"/>
    <property type="evidence" value="ECO:0007669"/>
    <property type="project" value="UniProtKB-SubCell"/>
</dbReference>
<feature type="domain" description="UDENN" evidence="8">
    <location>
        <begin position="54"/>
        <end position="634"/>
    </location>
</feature>
<dbReference type="PANTHER" id="PTHR46070:SF1">
    <property type="entry name" value="PINSTRIPE, ISOFORM A"/>
    <property type="match status" value="1"/>
</dbReference>
<dbReference type="SMART" id="SM00593">
    <property type="entry name" value="RUN"/>
    <property type="match status" value="2"/>
</dbReference>
<sequence length="1481" mass="168918">MTSNITPEQTATRTTTAVTQAPSASDLTLVDYFVLVGYDNNALLQAIEPGGTNNSDATEILYIPPLERSYVASVLHHFPERRSAYSFPSEIVSLCMPKGLKFHTQNNVPSPAVHTFANIREDGSRVNGCALIYHEEVKDAVLCEHMSQLHTEHVRALTAREKATERAHVPPGTVSGGTHTLPRGSRKNRAKRTSYYDSGNSRLYVAKCICLLSRIPFVSAGEHLLTAIHSLFTSKTQPPPLPLESYIYWILNEVQKLYSMHFKLSLNLDRVPLPAPGSTLKICLDRIDIVLQRPGPNELPFFDHAISSLFDLLTADKFLRLFTCFLLEHQILLCSRSLQRLMLVAESLCSLAFPFRWQLTYVPILPYSQLKFMEAPVPFVMGLCYEETISEQIFQGNMCVLDIDSGVLNLPEDVPALPDRAEFAREVASVLVRYEEQSAVLGSEIVRRQTGITGKDDWYKKRMSRSFDGETLPNMLEEDNSSRRMVTRKDLAPFPFDDVLKQSEVLARVTAIAHRAGVSIPFENIQKELQSNDFYTNSPVCREYFKDMKINNAIREIFINRFAWLLYSYEHFVINTACQDIETYFASRESVTNFDKAAFLSDQPSKNLPFLAAFLETQMFTSFIDAKIVSQWETTVDENLQIFDSRIQTLRTKYGLQMVRTPTYEKAPQSFDSEETITKREEALDYIVPLPHELPGTSAKAYDGTFPELNEAVLEGSFVRSPVPSPWKQRHRRLRPKLLESIIVDSNTNKQSSYKADTPRQIAHQNWKFVEQLLKETKSKTKRMLVEKMGREALQLGHSDAIVNGLEENTLVASFCDLLERIWAHGSVNKQGKSSLWAHILHHQEIEKLGVLSRGSTRRNSALTPGIFNGKIRILIQRVVEIEHESYNEQECMKQEEKTFVNVMDEESINELAQSIRQQCIDDPHAPGWSLSILRAANFICDKLSSSVNSNEEYSIWRSSARATGLPSTPVLFGRSRPPQKLSRKGAILHRASSFGDFAPYWTAAGNNVDENVTDSSRKRSNSRTASPDIRQFLAPLPMHIAYDLKNVLRMTDIKTDIGYARAFVRLALERKLLHKHLKTVLGNTRLLQQLYKRYAFLRCDDEKEQFLYHVLSLNAAEFNCFTNSFKKTKMQYRVLLVSRNSRSVISWPVWIIITGSLCSTTPIELKQSILDFTFDYKNLGILSTLRIGHGNLNVSNGASPKWFLDYVLVRNEITGQSYRFNCGRWFGKGIDDGSLERLLVAEKEPQIAPNEMLIEECSSEHVIKASSKSRTPPRSRSPSTSRCETSSRIHLTEIQQQLGEAVNALVKYFYASTEGRSHGELTQLLCAPGKGFVSVMVVVFMYGRQDSIWSARLFRSYYPWDYIEKVCIWFWDLIHMEDAKKLTREQRSLIIQTCRLVRRISSNTFLGKDGKFQLFILITLRDHILSALLPLMAWTPITSQMYDEPSFLRTPHYLNYLSKLISSLNEFQFVLEKSLIYGIE</sequence>
<dbReference type="Gene3D" id="3.40.50.11500">
    <property type="match status" value="1"/>
</dbReference>
<evidence type="ECO:0000313" key="11">
    <source>
        <dbReference type="WBParaSite" id="EEL_0000473201-mRNA-1"/>
    </source>
</evidence>
<feature type="region of interest" description="Disordered" evidence="6">
    <location>
        <begin position="162"/>
        <end position="192"/>
    </location>
</feature>
<dbReference type="InterPro" id="IPR001024">
    <property type="entry name" value="PLAT/LH2_dom"/>
</dbReference>
<dbReference type="SUPFAM" id="SSF140741">
    <property type="entry name" value="RUN domain-like"/>
    <property type="match status" value="2"/>
</dbReference>
<evidence type="ECO:0000256" key="5">
    <source>
        <dbReference type="PROSITE-ProRule" id="PRU00152"/>
    </source>
</evidence>
<evidence type="ECO:0000259" key="7">
    <source>
        <dbReference type="PROSITE" id="PS50095"/>
    </source>
</evidence>
<evidence type="ECO:0000256" key="6">
    <source>
        <dbReference type="SAM" id="MobiDB-lite"/>
    </source>
</evidence>
<comment type="similarity">
    <text evidence="2">Belongs to the RAB6IP1 family.</text>
</comment>
<dbReference type="Gene3D" id="2.60.60.20">
    <property type="entry name" value="PLAT/LH2 domain"/>
    <property type="match status" value="1"/>
</dbReference>
<protein>
    <submittedName>
        <fullName evidence="11">UDENN domain-containing protein</fullName>
    </submittedName>
</protein>
<dbReference type="SMART" id="SM00800">
    <property type="entry name" value="uDENN"/>
    <property type="match status" value="1"/>
</dbReference>
<dbReference type="PROSITE" id="PS50211">
    <property type="entry name" value="DENN"/>
    <property type="match status" value="1"/>
</dbReference>
<dbReference type="GO" id="GO:0031267">
    <property type="term" value="F:small GTPase binding"/>
    <property type="evidence" value="ECO:0007669"/>
    <property type="project" value="InterPro"/>
</dbReference>